<dbReference type="InterPro" id="IPR002347">
    <property type="entry name" value="SDR_fam"/>
</dbReference>
<dbReference type="RefSeq" id="XP_013265717.1">
    <property type="nucleotide sequence ID" value="XM_013410263.1"/>
</dbReference>
<dbReference type="Pfam" id="PF00106">
    <property type="entry name" value="adh_short"/>
    <property type="match status" value="1"/>
</dbReference>
<dbReference type="PROSITE" id="PS00061">
    <property type="entry name" value="ADH_SHORT"/>
    <property type="match status" value="1"/>
</dbReference>
<evidence type="ECO:0000256" key="2">
    <source>
        <dbReference type="ARBA" id="ARBA00022857"/>
    </source>
</evidence>
<evidence type="ECO:0000259" key="6">
    <source>
        <dbReference type="SMART" id="SM00822"/>
    </source>
</evidence>
<evidence type="ECO:0000313" key="8">
    <source>
        <dbReference type="Proteomes" id="UP000027920"/>
    </source>
</evidence>
<dbReference type="VEuPathDB" id="FungiDB:A1O9_01103"/>
<dbReference type="SMART" id="SM00822">
    <property type="entry name" value="PKS_KR"/>
    <property type="match status" value="1"/>
</dbReference>
<keyword evidence="8" id="KW-1185">Reference proteome</keyword>
<evidence type="ECO:0000256" key="1">
    <source>
        <dbReference type="ARBA" id="ARBA00006484"/>
    </source>
</evidence>
<dbReference type="InterPro" id="IPR036291">
    <property type="entry name" value="NAD(P)-bd_dom_sf"/>
</dbReference>
<dbReference type="Gene3D" id="3.40.50.720">
    <property type="entry name" value="NAD(P)-binding Rossmann-like Domain"/>
    <property type="match status" value="1"/>
</dbReference>
<dbReference type="OrthoDB" id="1274115at2759"/>
<dbReference type="STRING" id="1182545.A0A072PTQ1"/>
<dbReference type="AlphaFoldDB" id="A0A072PTQ1"/>
<dbReference type="SUPFAM" id="SSF51735">
    <property type="entry name" value="NAD(P)-binding Rossmann-fold domains"/>
    <property type="match status" value="1"/>
</dbReference>
<evidence type="ECO:0000256" key="5">
    <source>
        <dbReference type="SAM" id="SignalP"/>
    </source>
</evidence>
<dbReference type="EMBL" id="AMGV01000001">
    <property type="protein sequence ID" value="KEF63127.1"/>
    <property type="molecule type" value="Genomic_DNA"/>
</dbReference>
<feature type="signal peptide" evidence="5">
    <location>
        <begin position="1"/>
        <end position="22"/>
    </location>
</feature>
<dbReference type="PANTHER" id="PTHR43976">
    <property type="entry name" value="SHORT CHAIN DEHYDROGENASE"/>
    <property type="match status" value="1"/>
</dbReference>
<sequence length="294" mass="31677">MQWLITGCSTGLGLSLARAVLARSGEKVIATSRHPASSPEAVSEITLNENAKWETLDVSSPEVENQLSHIIAKHGAIDVLINNAGYAGGGVFEATPLETLRQQFETNFFGAVRLMQAVVPAMRSGKRGGVIVNISSAVFWQAFPTTSAYSSSKWALEGFSEALALEVAEFGIRVLIAEPGGMRTSFADPSKLSKTTKPLPENYKGTFAEYVWNALQGMHGAQELDPERSAQAIVQEVLEPTIVKNADTGESRNVLRLQLGKEVVDTMRKKIATIKSEADLILEKALACDFEAGP</sequence>
<protein>
    <recommendedName>
        <fullName evidence="6">Ketoreductase domain-containing protein</fullName>
    </recommendedName>
</protein>
<feature type="domain" description="Ketoreductase" evidence="6">
    <location>
        <begin position="3"/>
        <end position="182"/>
    </location>
</feature>
<dbReference type="InterPro" id="IPR051911">
    <property type="entry name" value="SDR_oxidoreductase"/>
</dbReference>
<dbReference type="CDD" id="cd05374">
    <property type="entry name" value="17beta-HSD-like_SDR_c"/>
    <property type="match status" value="1"/>
</dbReference>
<comment type="similarity">
    <text evidence="1 4">Belongs to the short-chain dehydrogenases/reductases (SDR) family.</text>
</comment>
<dbReference type="GO" id="GO:0016491">
    <property type="term" value="F:oxidoreductase activity"/>
    <property type="evidence" value="ECO:0007669"/>
    <property type="project" value="UniProtKB-KW"/>
</dbReference>
<comment type="caution">
    <text evidence="7">The sequence shown here is derived from an EMBL/GenBank/DDBJ whole genome shotgun (WGS) entry which is preliminary data.</text>
</comment>
<evidence type="ECO:0000256" key="4">
    <source>
        <dbReference type="RuleBase" id="RU000363"/>
    </source>
</evidence>
<dbReference type="InterPro" id="IPR020904">
    <property type="entry name" value="Sc_DH/Rdtase_CS"/>
</dbReference>
<reference evidence="7 8" key="1">
    <citation type="submission" date="2013-03" db="EMBL/GenBank/DDBJ databases">
        <title>The Genome Sequence of Exophiala aquamarina CBS 119918.</title>
        <authorList>
            <consortium name="The Broad Institute Genomics Platform"/>
            <person name="Cuomo C."/>
            <person name="de Hoog S."/>
            <person name="Gorbushina A."/>
            <person name="Walker B."/>
            <person name="Young S.K."/>
            <person name="Zeng Q."/>
            <person name="Gargeya S."/>
            <person name="Fitzgerald M."/>
            <person name="Haas B."/>
            <person name="Abouelleil A."/>
            <person name="Allen A.W."/>
            <person name="Alvarado L."/>
            <person name="Arachchi H.M."/>
            <person name="Berlin A.M."/>
            <person name="Chapman S.B."/>
            <person name="Gainer-Dewar J."/>
            <person name="Goldberg J."/>
            <person name="Griggs A."/>
            <person name="Gujja S."/>
            <person name="Hansen M."/>
            <person name="Howarth C."/>
            <person name="Imamovic A."/>
            <person name="Ireland A."/>
            <person name="Larimer J."/>
            <person name="McCowan C."/>
            <person name="Murphy C."/>
            <person name="Pearson M."/>
            <person name="Poon T.W."/>
            <person name="Priest M."/>
            <person name="Roberts A."/>
            <person name="Saif S."/>
            <person name="Shea T."/>
            <person name="Sisk P."/>
            <person name="Sykes S."/>
            <person name="Wortman J."/>
            <person name="Nusbaum C."/>
            <person name="Birren B."/>
        </authorList>
    </citation>
    <scope>NUCLEOTIDE SEQUENCE [LARGE SCALE GENOMIC DNA]</scope>
    <source>
        <strain evidence="7 8">CBS 119918</strain>
    </source>
</reference>
<dbReference type="GeneID" id="25276051"/>
<dbReference type="HOGENOM" id="CLU_010194_2_9_1"/>
<dbReference type="PANTHER" id="PTHR43976:SF16">
    <property type="entry name" value="SHORT-CHAIN DEHYDROGENASE_REDUCTASE FAMILY PROTEIN"/>
    <property type="match status" value="1"/>
</dbReference>
<keyword evidence="2" id="KW-0521">NADP</keyword>
<proteinExistence type="inferred from homology"/>
<dbReference type="Proteomes" id="UP000027920">
    <property type="component" value="Unassembled WGS sequence"/>
</dbReference>
<evidence type="ECO:0000313" key="7">
    <source>
        <dbReference type="EMBL" id="KEF63127.1"/>
    </source>
</evidence>
<gene>
    <name evidence="7" type="ORF">A1O9_01103</name>
</gene>
<evidence type="ECO:0000256" key="3">
    <source>
        <dbReference type="ARBA" id="ARBA00023002"/>
    </source>
</evidence>
<keyword evidence="3" id="KW-0560">Oxidoreductase</keyword>
<organism evidence="7 8">
    <name type="scientific">Exophiala aquamarina CBS 119918</name>
    <dbReference type="NCBI Taxonomy" id="1182545"/>
    <lineage>
        <taxon>Eukaryota</taxon>
        <taxon>Fungi</taxon>
        <taxon>Dikarya</taxon>
        <taxon>Ascomycota</taxon>
        <taxon>Pezizomycotina</taxon>
        <taxon>Eurotiomycetes</taxon>
        <taxon>Chaetothyriomycetidae</taxon>
        <taxon>Chaetothyriales</taxon>
        <taxon>Herpotrichiellaceae</taxon>
        <taxon>Exophiala</taxon>
    </lineage>
</organism>
<dbReference type="PRINTS" id="PR00080">
    <property type="entry name" value="SDRFAMILY"/>
</dbReference>
<accession>A0A072PTQ1</accession>
<name>A0A072PTQ1_9EURO</name>
<dbReference type="InterPro" id="IPR057326">
    <property type="entry name" value="KR_dom"/>
</dbReference>
<feature type="chain" id="PRO_5001683725" description="Ketoreductase domain-containing protein" evidence="5">
    <location>
        <begin position="23"/>
        <end position="294"/>
    </location>
</feature>
<keyword evidence="5" id="KW-0732">Signal</keyword>
<dbReference type="PRINTS" id="PR00081">
    <property type="entry name" value="GDHRDH"/>
</dbReference>